<reference evidence="2" key="1">
    <citation type="journal article" date="2002" name="Science">
        <title>The draft genome of Ciona intestinalis: insights into chordate and vertebrate origins.</title>
        <authorList>
            <person name="Dehal P."/>
            <person name="Satou Y."/>
            <person name="Campbell R.K."/>
            <person name="Chapman J."/>
            <person name="Degnan B."/>
            <person name="De Tomaso A."/>
            <person name="Davidson B."/>
            <person name="Di Gregorio A."/>
            <person name="Gelpke M."/>
            <person name="Goodstein D.M."/>
            <person name="Harafuji N."/>
            <person name="Hastings K.E."/>
            <person name="Ho I."/>
            <person name="Hotta K."/>
            <person name="Huang W."/>
            <person name="Kawashima T."/>
            <person name="Lemaire P."/>
            <person name="Martinez D."/>
            <person name="Meinertzhagen I.A."/>
            <person name="Necula S."/>
            <person name="Nonaka M."/>
            <person name="Putnam N."/>
            <person name="Rash S."/>
            <person name="Saiga H."/>
            <person name="Satake M."/>
            <person name="Terry A."/>
            <person name="Yamada L."/>
            <person name="Wang H.G."/>
            <person name="Awazu S."/>
            <person name="Azumi K."/>
            <person name="Boore J."/>
            <person name="Branno M."/>
            <person name="Chin-Bow S."/>
            <person name="DeSantis R."/>
            <person name="Doyle S."/>
            <person name="Francino P."/>
            <person name="Keys D.N."/>
            <person name="Haga S."/>
            <person name="Hayashi H."/>
            <person name="Hino K."/>
            <person name="Imai K.S."/>
            <person name="Inaba K."/>
            <person name="Kano S."/>
            <person name="Kobayashi K."/>
            <person name="Kobayashi M."/>
            <person name="Lee B.I."/>
            <person name="Makabe K.W."/>
            <person name="Manohar C."/>
            <person name="Matassi G."/>
            <person name="Medina M."/>
            <person name="Mochizuki Y."/>
            <person name="Mount S."/>
            <person name="Morishita T."/>
            <person name="Miura S."/>
            <person name="Nakayama A."/>
            <person name="Nishizaka S."/>
            <person name="Nomoto H."/>
            <person name="Ohta F."/>
            <person name="Oishi K."/>
            <person name="Rigoutsos I."/>
            <person name="Sano M."/>
            <person name="Sasaki A."/>
            <person name="Sasakura Y."/>
            <person name="Shoguchi E."/>
            <person name="Shin-i T."/>
            <person name="Spagnuolo A."/>
            <person name="Stainier D."/>
            <person name="Suzuki M.M."/>
            <person name="Tassy O."/>
            <person name="Takatori N."/>
            <person name="Tokuoka M."/>
            <person name="Yagi K."/>
            <person name="Yoshizaki F."/>
            <person name="Wada S."/>
            <person name="Zhang C."/>
            <person name="Hyatt P.D."/>
            <person name="Larimer F."/>
            <person name="Detter C."/>
            <person name="Doggett N."/>
            <person name="Glavina T."/>
            <person name="Hawkins T."/>
            <person name="Richardson P."/>
            <person name="Lucas S."/>
            <person name="Kohara Y."/>
            <person name="Levine M."/>
            <person name="Satoh N."/>
            <person name="Rokhsar D.S."/>
        </authorList>
    </citation>
    <scope>NUCLEOTIDE SEQUENCE [LARGE SCALE GENOMIC DNA]</scope>
</reference>
<dbReference type="HOGENOM" id="CLU_2947672_0_0_1"/>
<organism evidence="1 2">
    <name type="scientific">Ciona intestinalis</name>
    <name type="common">Transparent sea squirt</name>
    <name type="synonym">Ascidia intestinalis</name>
    <dbReference type="NCBI Taxonomy" id="7719"/>
    <lineage>
        <taxon>Eukaryota</taxon>
        <taxon>Metazoa</taxon>
        <taxon>Chordata</taxon>
        <taxon>Tunicata</taxon>
        <taxon>Ascidiacea</taxon>
        <taxon>Phlebobranchia</taxon>
        <taxon>Cionidae</taxon>
        <taxon>Ciona</taxon>
    </lineage>
</organism>
<evidence type="ECO:0000313" key="1">
    <source>
        <dbReference type="Ensembl" id="ENSCINP00000033375.1"/>
    </source>
</evidence>
<sequence length="60" mass="6678">SLFLLTIQCPSQIAFAITFCISNIDVKKLKINCSKRCPGFNLMCCLETTLCIKAIKHLSV</sequence>
<name>H2XUP1_CIOIN</name>
<protein>
    <submittedName>
        <fullName evidence="1">Uncharacterized protein</fullName>
    </submittedName>
</protein>
<reference evidence="1" key="3">
    <citation type="submission" date="2025-08" db="UniProtKB">
        <authorList>
            <consortium name="Ensembl"/>
        </authorList>
    </citation>
    <scope>IDENTIFICATION</scope>
</reference>
<dbReference type="InParanoid" id="H2XUP1"/>
<reference evidence="1" key="4">
    <citation type="submission" date="2025-09" db="UniProtKB">
        <authorList>
            <consortium name="Ensembl"/>
        </authorList>
    </citation>
    <scope>IDENTIFICATION</scope>
</reference>
<dbReference type="EMBL" id="EAAA01000929">
    <property type="status" value="NOT_ANNOTATED_CDS"/>
    <property type="molecule type" value="Genomic_DNA"/>
</dbReference>
<proteinExistence type="predicted"/>
<reference evidence="1" key="2">
    <citation type="journal article" date="2008" name="Genome Biol.">
        <title>Improved genome assembly and evidence-based global gene model set for the chordate Ciona intestinalis: new insight into intron and operon populations.</title>
        <authorList>
            <person name="Satou Y."/>
            <person name="Mineta K."/>
            <person name="Ogasawara M."/>
            <person name="Sasakura Y."/>
            <person name="Shoguchi E."/>
            <person name="Ueno K."/>
            <person name="Yamada L."/>
            <person name="Matsumoto J."/>
            <person name="Wasserscheid J."/>
            <person name="Dewar K."/>
            <person name="Wiley G.B."/>
            <person name="Macmil S.L."/>
            <person name="Roe B.A."/>
            <person name="Zeller R.W."/>
            <person name="Hastings K.E."/>
            <person name="Lemaire P."/>
            <person name="Lindquist E."/>
            <person name="Endo T."/>
            <person name="Hotta K."/>
            <person name="Inaba K."/>
        </authorList>
    </citation>
    <scope>NUCLEOTIDE SEQUENCE [LARGE SCALE GENOMIC DNA]</scope>
    <source>
        <strain evidence="1">wild type</strain>
    </source>
</reference>
<dbReference type="Proteomes" id="UP000008144">
    <property type="component" value="Chromosome 12"/>
</dbReference>
<dbReference type="Ensembl" id="ENSCINT00000034334.1">
    <property type="protein sequence ID" value="ENSCINP00000033375.1"/>
    <property type="gene ID" value="ENSCING00000018987.1"/>
</dbReference>
<evidence type="ECO:0000313" key="2">
    <source>
        <dbReference type="Proteomes" id="UP000008144"/>
    </source>
</evidence>
<dbReference type="AlphaFoldDB" id="H2XUP1"/>
<accession>H2XUP1</accession>
<keyword evidence="2" id="KW-1185">Reference proteome</keyword>